<name>A0A372FRQ9_9ACTN</name>
<reference evidence="1 2" key="1">
    <citation type="submission" date="2018-08" db="EMBL/GenBank/DDBJ databases">
        <title>Verrucosispora craniellae sp. nov., isolated from a marine sponge in the South China Sea.</title>
        <authorList>
            <person name="Li L."/>
            <person name="Lin H.W."/>
        </authorList>
    </citation>
    <scope>NUCLEOTIDE SEQUENCE [LARGE SCALE GENOMIC DNA]</scope>
    <source>
        <strain evidence="1 2">LHW63014</strain>
    </source>
</reference>
<dbReference type="InterPro" id="IPR008884">
    <property type="entry name" value="TylF_MeTrfase"/>
</dbReference>
<dbReference type="GO" id="GO:0032259">
    <property type="term" value="P:methylation"/>
    <property type="evidence" value="ECO:0007669"/>
    <property type="project" value="UniProtKB-KW"/>
</dbReference>
<sequence>MIDGQYKDPRTLPHESEQERAARTGLTELMLGSPIPPDYLLDSLSLYMRRHQLVDLLSMDALYRMSMRVPGVVMEFGVFHGRHLATFTALRSIYEPYNSTRRIIGFDTFTGFPDLADLDRVSPSASLGRFATPAGYAGHLRDVLATHESLDPLAHIQRTMVIEGDVRETLPAYLSENPQTIVSLAYFDLDIYEPTRKALDAIEPYLTDGSILAFDEIAHPKWPGETRALRESIGVKGLELRMLDVQGREAPIAYARWTR</sequence>
<keyword evidence="2" id="KW-1185">Reference proteome</keyword>
<dbReference type="PANTHER" id="PTHR40036:SF1">
    <property type="entry name" value="MACROCIN O-METHYLTRANSFERASE"/>
    <property type="match status" value="1"/>
</dbReference>
<dbReference type="SUPFAM" id="SSF53335">
    <property type="entry name" value="S-adenosyl-L-methionine-dependent methyltransferases"/>
    <property type="match status" value="1"/>
</dbReference>
<evidence type="ECO:0000313" key="1">
    <source>
        <dbReference type="EMBL" id="RFS43472.1"/>
    </source>
</evidence>
<organism evidence="1 2">
    <name type="scientific">Micromonospora craniellae</name>
    <dbReference type="NCBI Taxonomy" id="2294034"/>
    <lineage>
        <taxon>Bacteria</taxon>
        <taxon>Bacillati</taxon>
        <taxon>Actinomycetota</taxon>
        <taxon>Actinomycetes</taxon>
        <taxon>Micromonosporales</taxon>
        <taxon>Micromonosporaceae</taxon>
        <taxon>Micromonospora</taxon>
    </lineage>
</organism>
<comment type="caution">
    <text evidence="1">The sequence shown here is derived from an EMBL/GenBank/DDBJ whole genome shotgun (WGS) entry which is preliminary data.</text>
</comment>
<dbReference type="Gene3D" id="3.40.50.150">
    <property type="entry name" value="Vaccinia Virus protein VP39"/>
    <property type="match status" value="1"/>
</dbReference>
<dbReference type="Proteomes" id="UP000262621">
    <property type="component" value="Unassembled WGS sequence"/>
</dbReference>
<proteinExistence type="predicted"/>
<dbReference type="RefSeq" id="WP_117230916.1">
    <property type="nucleotide sequence ID" value="NZ_CP061725.1"/>
</dbReference>
<keyword evidence="1" id="KW-0808">Transferase</keyword>
<keyword evidence="1" id="KW-0489">Methyltransferase</keyword>
<dbReference type="Pfam" id="PF13578">
    <property type="entry name" value="Methyltransf_24"/>
    <property type="match status" value="1"/>
</dbReference>
<gene>
    <name evidence="1" type="ORF">D0Q02_27710</name>
</gene>
<dbReference type="InterPro" id="IPR029063">
    <property type="entry name" value="SAM-dependent_MTases_sf"/>
</dbReference>
<evidence type="ECO:0000313" key="2">
    <source>
        <dbReference type="Proteomes" id="UP000262621"/>
    </source>
</evidence>
<dbReference type="AlphaFoldDB" id="A0A372FRQ9"/>
<dbReference type="OrthoDB" id="3826968at2"/>
<dbReference type="PANTHER" id="PTHR40036">
    <property type="entry name" value="MACROCIN O-METHYLTRANSFERASE"/>
    <property type="match status" value="1"/>
</dbReference>
<accession>A0A372FRQ9</accession>
<protein>
    <submittedName>
        <fullName evidence="1">Class I SAM-dependent methyltransferase</fullName>
    </submittedName>
</protein>
<dbReference type="EMBL" id="QVFU01000059">
    <property type="protein sequence ID" value="RFS43472.1"/>
    <property type="molecule type" value="Genomic_DNA"/>
</dbReference>
<dbReference type="GO" id="GO:0008168">
    <property type="term" value="F:methyltransferase activity"/>
    <property type="evidence" value="ECO:0007669"/>
    <property type="project" value="UniProtKB-KW"/>
</dbReference>